<dbReference type="KEGG" id="pbu:L21SP3_01679"/>
<evidence type="ECO:0000256" key="4">
    <source>
        <dbReference type="ARBA" id="ARBA00022989"/>
    </source>
</evidence>
<dbReference type="GO" id="GO:0005886">
    <property type="term" value="C:plasma membrane"/>
    <property type="evidence" value="ECO:0007669"/>
    <property type="project" value="UniProtKB-ARBA"/>
</dbReference>
<reference evidence="8" key="1">
    <citation type="submission" date="2017-02" db="EMBL/GenBank/DDBJ databases">
        <title>Comparative genomics and description of representatives of a novel lineage of planctomycetes thriving in anoxic sediments.</title>
        <authorList>
            <person name="Spring S."/>
            <person name="Bunk B."/>
            <person name="Sproer C."/>
            <person name="Klenk H.-P."/>
        </authorList>
    </citation>
    <scope>NUCLEOTIDE SEQUENCE [LARGE SCALE GENOMIC DNA]</scope>
    <source>
        <strain evidence="8">L21-RPul-D3</strain>
    </source>
</reference>
<dbReference type="InterPro" id="IPR051611">
    <property type="entry name" value="ECF_transporter_component"/>
</dbReference>
<evidence type="ECO:0000256" key="1">
    <source>
        <dbReference type="ARBA" id="ARBA00004141"/>
    </source>
</evidence>
<evidence type="ECO:0000256" key="3">
    <source>
        <dbReference type="ARBA" id="ARBA00022692"/>
    </source>
</evidence>
<protein>
    <submittedName>
        <fullName evidence="7">Energy-coupling factor transporter transmembrane protein EcfT</fullName>
    </submittedName>
</protein>
<evidence type="ECO:0000256" key="6">
    <source>
        <dbReference type="SAM" id="Phobius"/>
    </source>
</evidence>
<keyword evidence="8" id="KW-1185">Reference proteome</keyword>
<keyword evidence="5 6" id="KW-0472">Membrane</keyword>
<dbReference type="InterPro" id="IPR003339">
    <property type="entry name" value="ABC/ECF_trnsptr_transmembrane"/>
</dbReference>
<dbReference type="RefSeq" id="WP_161488156.1">
    <property type="nucleotide sequence ID" value="NZ_CP019633.1"/>
</dbReference>
<gene>
    <name evidence="7" type="primary">ecfT_2</name>
    <name evidence="7" type="ORF">L21SP3_01679</name>
</gene>
<dbReference type="Proteomes" id="UP000188273">
    <property type="component" value="Chromosome"/>
</dbReference>
<feature type="transmembrane region" description="Helical" evidence="6">
    <location>
        <begin position="98"/>
        <end position="117"/>
    </location>
</feature>
<feature type="transmembrane region" description="Helical" evidence="6">
    <location>
        <begin position="228"/>
        <end position="248"/>
    </location>
</feature>
<proteinExistence type="predicted"/>
<dbReference type="OrthoDB" id="3730291at2"/>
<evidence type="ECO:0000256" key="5">
    <source>
        <dbReference type="ARBA" id="ARBA00023136"/>
    </source>
</evidence>
<name>A0A1Q2HR35_9BACT</name>
<dbReference type="PANTHER" id="PTHR34857:SF2">
    <property type="entry name" value="SLL0384 PROTEIN"/>
    <property type="match status" value="1"/>
</dbReference>
<comment type="subcellular location">
    <subcellularLocation>
        <location evidence="1">Membrane</location>
        <topology evidence="1">Multi-pass membrane protein</topology>
    </subcellularLocation>
</comment>
<evidence type="ECO:0000256" key="2">
    <source>
        <dbReference type="ARBA" id="ARBA00022475"/>
    </source>
</evidence>
<keyword evidence="3 6" id="KW-0812">Transmembrane</keyword>
<evidence type="ECO:0000313" key="7">
    <source>
        <dbReference type="EMBL" id="AQQ09860.1"/>
    </source>
</evidence>
<feature type="transmembrane region" description="Helical" evidence="6">
    <location>
        <begin position="64"/>
        <end position="86"/>
    </location>
</feature>
<dbReference type="STRING" id="1940790.L21SP3_01679"/>
<organism evidence="7 8">
    <name type="scientific">Sedimentisphaera cyanobacteriorum</name>
    <dbReference type="NCBI Taxonomy" id="1940790"/>
    <lineage>
        <taxon>Bacteria</taxon>
        <taxon>Pseudomonadati</taxon>
        <taxon>Planctomycetota</taxon>
        <taxon>Phycisphaerae</taxon>
        <taxon>Sedimentisphaerales</taxon>
        <taxon>Sedimentisphaeraceae</taxon>
        <taxon>Sedimentisphaera</taxon>
    </lineage>
</organism>
<dbReference type="CDD" id="cd16914">
    <property type="entry name" value="EcfT"/>
    <property type="match status" value="1"/>
</dbReference>
<dbReference type="Pfam" id="PF02361">
    <property type="entry name" value="CbiQ"/>
    <property type="match status" value="1"/>
</dbReference>
<keyword evidence="2" id="KW-1003">Cell membrane</keyword>
<dbReference type="EMBL" id="CP019633">
    <property type="protein sequence ID" value="AQQ09860.1"/>
    <property type="molecule type" value="Genomic_DNA"/>
</dbReference>
<dbReference type="AlphaFoldDB" id="A0A1Q2HR35"/>
<feature type="transmembrane region" description="Helical" evidence="6">
    <location>
        <begin position="27"/>
        <end position="58"/>
    </location>
</feature>
<evidence type="ECO:0000313" key="8">
    <source>
        <dbReference type="Proteomes" id="UP000188273"/>
    </source>
</evidence>
<accession>A0A1Q2HR35</accession>
<dbReference type="PANTHER" id="PTHR34857">
    <property type="entry name" value="SLL0384 PROTEIN"/>
    <property type="match status" value="1"/>
</dbReference>
<sequence length="252" mass="28425">MIRSFIQRLGQRNPDCIFEQLDPRCKLIILFAVTIMIIIGNSVFSAGLFIAAGFLAFYSKLMKLFLFTTVLAAIFWVIFMVIFQYALDKPMEDPKAMFVGMVFRGTALATTGLWFAVTTKLRDMTIALEAWRIPNIIILPLTIAVRFIPTLLNESLVIHDSMRLRRLAHRKRDLITQPHLIGQSYISLVTIRSLKMADELAAVAETRGLARPNQRQFLKPAKFRKNDYCALSILLALAAVLTAASLYVRAAA</sequence>
<keyword evidence="4 6" id="KW-1133">Transmembrane helix</keyword>